<dbReference type="InterPro" id="IPR028098">
    <property type="entry name" value="Glyco_trans_4-like_N"/>
</dbReference>
<keyword evidence="3" id="KW-1185">Reference proteome</keyword>
<dbReference type="EMBL" id="JBGUBD010000007">
    <property type="protein sequence ID" value="MFA9479105.1"/>
    <property type="molecule type" value="Genomic_DNA"/>
</dbReference>
<evidence type="ECO:0000313" key="3">
    <source>
        <dbReference type="Proteomes" id="UP001575105"/>
    </source>
</evidence>
<dbReference type="CDD" id="cd03801">
    <property type="entry name" value="GT4_PimA-like"/>
    <property type="match status" value="1"/>
</dbReference>
<accession>A0ABV4U677</accession>
<sequence length="398" mass="44872">MKALVIAPQPFFTPRGTPFSVYYRTMVMAEQGVHIDLLTYGQGQDVNLPNLRIYRIPRFNFLGQPPIGPSMLKAFYDLFMILRTITLMITRRYDFVHAHEEAVFWCRYLKPLLRFKLVYDMHSSLPQQLTNFSFTRSRLLIAIFKHLEDTALRHSDAVITICPDLATYALAQGVPPDAHFLIENSIFDPIQTTTKPTDVAQRIRGTDAQNATPPAPRIVYAGTFETYQGLDILLDAFARVRNDRPDAQLLIVGGTPQQVAAYRQHADTLGLNGACQFTGQVPKHTARELLDTADIMVSPRREGTNTPLKIYEQLASGKPLVATNIWSHTQVLNDDVCFLVDPDATAMAQGLLTALNDPVQSQQRARAARHLYETAYARSAYDRKIQNLLTHLTNKQSD</sequence>
<dbReference type="GO" id="GO:0016757">
    <property type="term" value="F:glycosyltransferase activity"/>
    <property type="evidence" value="ECO:0007669"/>
    <property type="project" value="UniProtKB-KW"/>
</dbReference>
<keyword evidence="2" id="KW-0808">Transferase</keyword>
<comment type="caution">
    <text evidence="2">The sequence shown here is derived from an EMBL/GenBank/DDBJ whole genome shotgun (WGS) entry which is preliminary data.</text>
</comment>
<reference evidence="2 3" key="1">
    <citation type="submission" date="2024-08" db="EMBL/GenBank/DDBJ databases">
        <title>Whole-genome sequencing of halo(alkali)philic microorganisms from hypersaline lakes.</title>
        <authorList>
            <person name="Sorokin D.Y."/>
            <person name="Merkel A.Y."/>
            <person name="Messina E."/>
            <person name="Yakimov M."/>
        </authorList>
    </citation>
    <scope>NUCLEOTIDE SEQUENCE [LARGE SCALE GENOMIC DNA]</scope>
    <source>
        <strain evidence="2 3">AB-hyl4</strain>
    </source>
</reference>
<dbReference type="EC" id="2.4.-.-" evidence="2"/>
<proteinExistence type="predicted"/>
<dbReference type="Proteomes" id="UP001575105">
    <property type="component" value="Unassembled WGS sequence"/>
</dbReference>
<gene>
    <name evidence="2" type="ORF">ACERK3_12505</name>
</gene>
<feature type="domain" description="Glycosyltransferase subfamily 4-like N-terminal" evidence="1">
    <location>
        <begin position="27"/>
        <end position="184"/>
    </location>
</feature>
<evidence type="ECO:0000313" key="2">
    <source>
        <dbReference type="EMBL" id="MFA9479105.1"/>
    </source>
</evidence>
<dbReference type="RefSeq" id="WP_425346032.1">
    <property type="nucleotide sequence ID" value="NZ_JBGUBD010000007.1"/>
</dbReference>
<evidence type="ECO:0000259" key="1">
    <source>
        <dbReference type="Pfam" id="PF13439"/>
    </source>
</evidence>
<organism evidence="2 3">
    <name type="scientific">Natronomicrosphaera hydrolytica</name>
    <dbReference type="NCBI Taxonomy" id="3242702"/>
    <lineage>
        <taxon>Bacteria</taxon>
        <taxon>Pseudomonadati</taxon>
        <taxon>Planctomycetota</taxon>
        <taxon>Phycisphaerae</taxon>
        <taxon>Phycisphaerales</taxon>
        <taxon>Phycisphaeraceae</taxon>
        <taxon>Natronomicrosphaera</taxon>
    </lineage>
</organism>
<dbReference type="PANTHER" id="PTHR12526">
    <property type="entry name" value="GLYCOSYLTRANSFERASE"/>
    <property type="match status" value="1"/>
</dbReference>
<dbReference type="Pfam" id="PF13692">
    <property type="entry name" value="Glyco_trans_1_4"/>
    <property type="match status" value="1"/>
</dbReference>
<dbReference type="SUPFAM" id="SSF53756">
    <property type="entry name" value="UDP-Glycosyltransferase/glycogen phosphorylase"/>
    <property type="match status" value="1"/>
</dbReference>
<name>A0ABV4U677_9BACT</name>
<dbReference type="Pfam" id="PF13439">
    <property type="entry name" value="Glyco_transf_4"/>
    <property type="match status" value="1"/>
</dbReference>
<keyword evidence="2" id="KW-0328">Glycosyltransferase</keyword>
<protein>
    <submittedName>
        <fullName evidence="2">Glycosyltransferase family 4 protein</fullName>
        <ecNumber evidence="2">2.4.-.-</ecNumber>
    </submittedName>
</protein>
<dbReference type="Gene3D" id="3.40.50.2000">
    <property type="entry name" value="Glycogen Phosphorylase B"/>
    <property type="match status" value="2"/>
</dbReference>